<proteinExistence type="predicted"/>
<gene>
    <name evidence="1" type="ORF">D3879_09935</name>
</gene>
<accession>A0A418XM50</accession>
<dbReference type="EMBL" id="QYUR01000002">
    <property type="protein sequence ID" value="RJG13537.1"/>
    <property type="molecule type" value="Genomic_DNA"/>
</dbReference>
<sequence>MIAWCNGDAEARYSLAASFVSFKHCAEENGPLAWSEQARALLAHAPDPRSVLVNFVNRFKPMSWSGSRASLMEANTRLLDDAQIMIPAALLPYVAEAKDLLSREIANERQSETERDQVRDERFE</sequence>
<dbReference type="Proteomes" id="UP000284021">
    <property type="component" value="Unassembled WGS sequence"/>
</dbReference>
<dbReference type="AlphaFoldDB" id="A0A418XM50"/>
<evidence type="ECO:0000313" key="1">
    <source>
        <dbReference type="EMBL" id="RJG13537.1"/>
    </source>
</evidence>
<organism evidence="1 2">
    <name type="scientific">Pseudomonas cavernicola</name>
    <dbReference type="NCBI Taxonomy" id="2320866"/>
    <lineage>
        <taxon>Bacteria</taxon>
        <taxon>Pseudomonadati</taxon>
        <taxon>Pseudomonadota</taxon>
        <taxon>Gammaproteobacteria</taxon>
        <taxon>Pseudomonadales</taxon>
        <taxon>Pseudomonadaceae</taxon>
        <taxon>Pseudomonas</taxon>
    </lineage>
</organism>
<protein>
    <submittedName>
        <fullName evidence="1">Uncharacterized protein</fullName>
    </submittedName>
</protein>
<name>A0A418XM50_9PSED</name>
<keyword evidence="2" id="KW-1185">Reference proteome</keyword>
<reference evidence="1 2" key="1">
    <citation type="submission" date="2018-09" db="EMBL/GenBank/DDBJ databases">
        <authorList>
            <person name="Zhu H."/>
        </authorList>
    </citation>
    <scope>NUCLEOTIDE SEQUENCE [LARGE SCALE GENOMIC DNA]</scope>
    <source>
        <strain evidence="1 2">K1S02-6</strain>
    </source>
</reference>
<comment type="caution">
    <text evidence="1">The sequence shown here is derived from an EMBL/GenBank/DDBJ whole genome shotgun (WGS) entry which is preliminary data.</text>
</comment>
<evidence type="ECO:0000313" key="2">
    <source>
        <dbReference type="Proteomes" id="UP000284021"/>
    </source>
</evidence>